<name>A0A158K977_9BURK</name>
<feature type="transmembrane region" description="Helical" evidence="1">
    <location>
        <begin position="134"/>
        <end position="155"/>
    </location>
</feature>
<comment type="caution">
    <text evidence="2">The sequence shown here is derived from an EMBL/GenBank/DDBJ whole genome shotgun (WGS) entry which is preliminary data.</text>
</comment>
<evidence type="ECO:0000313" key="3">
    <source>
        <dbReference type="Proteomes" id="UP000054717"/>
    </source>
</evidence>
<dbReference type="Proteomes" id="UP000054717">
    <property type="component" value="Unassembled WGS sequence"/>
</dbReference>
<keyword evidence="1" id="KW-0472">Membrane</keyword>
<keyword evidence="3" id="KW-1185">Reference proteome</keyword>
<feature type="transmembrane region" description="Helical" evidence="1">
    <location>
        <begin position="82"/>
        <end position="100"/>
    </location>
</feature>
<organism evidence="2 3">
    <name type="scientific">Caballeronia telluris</name>
    <dbReference type="NCBI Taxonomy" id="326475"/>
    <lineage>
        <taxon>Bacteria</taxon>
        <taxon>Pseudomonadati</taxon>
        <taxon>Pseudomonadota</taxon>
        <taxon>Betaproteobacteria</taxon>
        <taxon>Burkholderiales</taxon>
        <taxon>Burkholderiaceae</taxon>
        <taxon>Caballeronia</taxon>
    </lineage>
</organism>
<gene>
    <name evidence="2" type="ORF">AWB66_05679</name>
</gene>
<reference evidence="2" key="1">
    <citation type="submission" date="2016-01" db="EMBL/GenBank/DDBJ databases">
        <authorList>
            <person name="Peeters Charlotte."/>
        </authorList>
    </citation>
    <scope>NUCLEOTIDE SEQUENCE</scope>
    <source>
        <strain evidence="2">LMG 22936</strain>
    </source>
</reference>
<proteinExistence type="predicted"/>
<sequence>MTHLTPDDDPPVSGLAPFWRRRDRPDVAGDARRIGRCVSASACFVVAWSLVEVPWEIDLSGSADADGTAYTSGGPMSSAEEIAAVLASKTLLFLIVGLALKRRLFAKYVLLFVCLMSVLAMAPEIPVEYAHSRWLATLSAVECLGKLATFVFLALDLRTKR</sequence>
<keyword evidence="1" id="KW-0812">Transmembrane</keyword>
<keyword evidence="1" id="KW-1133">Transmembrane helix</keyword>
<protein>
    <submittedName>
        <fullName evidence="2">Uncharacterized protein</fullName>
    </submittedName>
</protein>
<evidence type="ECO:0000313" key="2">
    <source>
        <dbReference type="EMBL" id="SAL77674.1"/>
    </source>
</evidence>
<dbReference type="EMBL" id="FCNZ02000036">
    <property type="protein sequence ID" value="SAL77674.1"/>
    <property type="molecule type" value="Genomic_DNA"/>
</dbReference>
<dbReference type="STRING" id="326475.AWB66_05679"/>
<evidence type="ECO:0000256" key="1">
    <source>
        <dbReference type="SAM" id="Phobius"/>
    </source>
</evidence>
<dbReference type="AlphaFoldDB" id="A0A158K977"/>
<accession>A0A158K977</accession>
<feature type="transmembrane region" description="Helical" evidence="1">
    <location>
        <begin position="105"/>
        <end position="122"/>
    </location>
</feature>
<dbReference type="RefSeq" id="WP_087633404.1">
    <property type="nucleotide sequence ID" value="NZ_FCNZ02000036.1"/>
</dbReference>